<dbReference type="OrthoDB" id="3238001at2"/>
<accession>A0A3A3G7A8</accession>
<feature type="transmembrane region" description="Helical" evidence="8">
    <location>
        <begin position="280"/>
        <end position="301"/>
    </location>
</feature>
<organism evidence="9 10">
    <name type="scientific">Noviherbaspirillum sedimenti</name>
    <dbReference type="NCBI Taxonomy" id="2320865"/>
    <lineage>
        <taxon>Bacteria</taxon>
        <taxon>Pseudomonadati</taxon>
        <taxon>Pseudomonadota</taxon>
        <taxon>Betaproteobacteria</taxon>
        <taxon>Burkholderiales</taxon>
        <taxon>Oxalobacteraceae</taxon>
        <taxon>Noviherbaspirillum</taxon>
    </lineage>
</organism>
<keyword evidence="5 8" id="KW-0812">Transmembrane</keyword>
<dbReference type="PANTHER" id="PTHR36838">
    <property type="entry name" value="AUXIN EFFLUX CARRIER FAMILY PROTEIN"/>
    <property type="match status" value="1"/>
</dbReference>
<dbReference type="Proteomes" id="UP000266327">
    <property type="component" value="Unassembled WGS sequence"/>
</dbReference>
<keyword evidence="6 8" id="KW-1133">Transmembrane helix</keyword>
<keyword evidence="10" id="KW-1185">Reference proteome</keyword>
<evidence type="ECO:0000256" key="2">
    <source>
        <dbReference type="ARBA" id="ARBA00010145"/>
    </source>
</evidence>
<dbReference type="Pfam" id="PF03547">
    <property type="entry name" value="Mem_trans"/>
    <property type="match status" value="1"/>
</dbReference>
<dbReference type="InterPro" id="IPR004776">
    <property type="entry name" value="Mem_transp_PIN-like"/>
</dbReference>
<comment type="subcellular location">
    <subcellularLocation>
        <location evidence="1">Cell membrane</location>
        <topology evidence="1">Multi-pass membrane protein</topology>
    </subcellularLocation>
</comment>
<dbReference type="Gene3D" id="1.20.1530.20">
    <property type="match status" value="1"/>
</dbReference>
<feature type="transmembrane region" description="Helical" evidence="8">
    <location>
        <begin position="160"/>
        <end position="180"/>
    </location>
</feature>
<name>A0A3A3G7A8_9BURK</name>
<evidence type="ECO:0000256" key="8">
    <source>
        <dbReference type="SAM" id="Phobius"/>
    </source>
</evidence>
<evidence type="ECO:0000256" key="1">
    <source>
        <dbReference type="ARBA" id="ARBA00004651"/>
    </source>
</evidence>
<dbReference type="GO" id="GO:0055085">
    <property type="term" value="P:transmembrane transport"/>
    <property type="evidence" value="ECO:0007669"/>
    <property type="project" value="InterPro"/>
</dbReference>
<gene>
    <name evidence="9" type="ORF">D3878_12720</name>
</gene>
<evidence type="ECO:0000256" key="3">
    <source>
        <dbReference type="ARBA" id="ARBA00022448"/>
    </source>
</evidence>
<keyword evidence="4" id="KW-1003">Cell membrane</keyword>
<keyword evidence="3" id="KW-0813">Transport</keyword>
<dbReference type="AlphaFoldDB" id="A0A3A3G7A8"/>
<reference evidence="10" key="1">
    <citation type="submission" date="2018-09" db="EMBL/GenBank/DDBJ databases">
        <authorList>
            <person name="Zhu H."/>
        </authorList>
    </citation>
    <scope>NUCLEOTIDE SEQUENCE [LARGE SCALE GENOMIC DNA]</scope>
    <source>
        <strain evidence="10">K1S02-23</strain>
    </source>
</reference>
<comment type="caution">
    <text evidence="9">The sequence shown here is derived from an EMBL/GenBank/DDBJ whole genome shotgun (WGS) entry which is preliminary data.</text>
</comment>
<protein>
    <submittedName>
        <fullName evidence="9">AEC family transporter</fullName>
    </submittedName>
</protein>
<dbReference type="EMBL" id="QYUQ01000002">
    <property type="protein sequence ID" value="RJG04397.1"/>
    <property type="molecule type" value="Genomic_DNA"/>
</dbReference>
<dbReference type="PANTHER" id="PTHR36838:SF1">
    <property type="entry name" value="SLR1864 PROTEIN"/>
    <property type="match status" value="1"/>
</dbReference>
<feature type="transmembrane region" description="Helical" evidence="8">
    <location>
        <begin position="250"/>
        <end position="268"/>
    </location>
</feature>
<feature type="transmembrane region" description="Helical" evidence="8">
    <location>
        <begin position="186"/>
        <end position="207"/>
    </location>
</feature>
<evidence type="ECO:0000256" key="6">
    <source>
        <dbReference type="ARBA" id="ARBA00022989"/>
    </source>
</evidence>
<evidence type="ECO:0000256" key="5">
    <source>
        <dbReference type="ARBA" id="ARBA00022692"/>
    </source>
</evidence>
<evidence type="ECO:0000256" key="4">
    <source>
        <dbReference type="ARBA" id="ARBA00022475"/>
    </source>
</evidence>
<evidence type="ECO:0000313" key="10">
    <source>
        <dbReference type="Proteomes" id="UP000266327"/>
    </source>
</evidence>
<feature type="transmembrane region" description="Helical" evidence="8">
    <location>
        <begin position="112"/>
        <end position="139"/>
    </location>
</feature>
<proteinExistence type="inferred from homology"/>
<feature type="transmembrane region" description="Helical" evidence="8">
    <location>
        <begin position="219"/>
        <end position="238"/>
    </location>
</feature>
<comment type="similarity">
    <text evidence="2">Belongs to the auxin efflux carrier (TC 2.A.69) family.</text>
</comment>
<evidence type="ECO:0000256" key="7">
    <source>
        <dbReference type="ARBA" id="ARBA00023136"/>
    </source>
</evidence>
<dbReference type="GO" id="GO:0005886">
    <property type="term" value="C:plasma membrane"/>
    <property type="evidence" value="ECO:0007669"/>
    <property type="project" value="UniProtKB-SubCell"/>
</dbReference>
<evidence type="ECO:0000313" key="9">
    <source>
        <dbReference type="EMBL" id="RJG04397.1"/>
    </source>
</evidence>
<keyword evidence="7 8" id="KW-0472">Membrane</keyword>
<sequence length="303" mass="32482">MTMFERILTIILPVFCIIAVGYAYTRLRGSAVKADMASVNRLCTDVLSPLLVFTAMAAKDFDLAQNGMLIAAGVLISLGSCLLAWPLARALGYDVRTFLPPMIFNNCGNMGLPLAALAFGQAGLSAAVALFMACNLVYFSLGIKILASGKPQAQNATWRLLLNPMMLAMMAGLAVSLVRIDLPAPLFQGLKMLGEASIPVMLFALGVRMRDMTLKSWQIGLVGAAVCPLAGLAVAWGLDLVLPLPAAQRAQMYLFAALPPAVFCFMMAERYQQEPDKVASIVLLGNLAALLFVPFGLWLGLRH</sequence>
<dbReference type="InterPro" id="IPR038770">
    <property type="entry name" value="Na+/solute_symporter_sf"/>
</dbReference>
<feature type="transmembrane region" description="Helical" evidence="8">
    <location>
        <begin position="69"/>
        <end position="92"/>
    </location>
</feature>